<dbReference type="EMBL" id="JBBIAA010000041">
    <property type="protein sequence ID" value="MEJ5946933.1"/>
    <property type="molecule type" value="Genomic_DNA"/>
</dbReference>
<reference evidence="11 12" key="1">
    <citation type="journal article" date="2017" name="Int. J. Syst. Evol. Microbiol.">
        <title>Pseudokineococcus basanitobsidens sp. nov., isolated from volcanic rock.</title>
        <authorList>
            <person name="Lee D.W."/>
            <person name="Park M.Y."/>
            <person name="Kim J.J."/>
            <person name="Kim B.S."/>
        </authorList>
    </citation>
    <scope>NUCLEOTIDE SEQUENCE [LARGE SCALE GENOMIC DNA]</scope>
    <source>
        <strain evidence="11 12">DSM 103726</strain>
    </source>
</reference>
<feature type="coiled-coil region" evidence="6">
    <location>
        <begin position="124"/>
        <end position="189"/>
    </location>
</feature>
<evidence type="ECO:0000313" key="10">
    <source>
        <dbReference type="EMBL" id="MEJ5946930.1"/>
    </source>
</evidence>
<keyword evidence="2" id="KW-1003">Cell membrane</keyword>
<feature type="transmembrane region" description="Helical" evidence="8">
    <location>
        <begin position="668"/>
        <end position="689"/>
    </location>
</feature>
<dbReference type="Gene3D" id="1.20.1640.10">
    <property type="entry name" value="Multidrug efflux transporter AcrB transmembrane domain"/>
    <property type="match status" value="2"/>
</dbReference>
<dbReference type="PROSITE" id="PS50156">
    <property type="entry name" value="SSD"/>
    <property type="match status" value="1"/>
</dbReference>
<evidence type="ECO:0000256" key="6">
    <source>
        <dbReference type="SAM" id="Coils"/>
    </source>
</evidence>
<dbReference type="SUPFAM" id="SSF82866">
    <property type="entry name" value="Multidrug efflux transporter AcrB transmembrane domain"/>
    <property type="match status" value="2"/>
</dbReference>
<feature type="transmembrane region" description="Helical" evidence="8">
    <location>
        <begin position="390"/>
        <end position="413"/>
    </location>
</feature>
<dbReference type="InterPro" id="IPR004869">
    <property type="entry name" value="MMPL_dom"/>
</dbReference>
<dbReference type="InterPro" id="IPR000731">
    <property type="entry name" value="SSD"/>
</dbReference>
<dbReference type="RefSeq" id="WP_339576309.1">
    <property type="nucleotide sequence ID" value="NZ_JBBIAA010000041.1"/>
</dbReference>
<feature type="transmembrane region" description="Helical" evidence="8">
    <location>
        <begin position="627"/>
        <end position="648"/>
    </location>
</feature>
<evidence type="ECO:0000256" key="3">
    <source>
        <dbReference type="ARBA" id="ARBA00022692"/>
    </source>
</evidence>
<evidence type="ECO:0000256" key="5">
    <source>
        <dbReference type="ARBA" id="ARBA00023136"/>
    </source>
</evidence>
<accession>A0ABU8RPH0</accession>
<evidence type="ECO:0000313" key="12">
    <source>
        <dbReference type="Proteomes" id="UP001387100"/>
    </source>
</evidence>
<keyword evidence="12" id="KW-1185">Reference proteome</keyword>
<evidence type="ECO:0000256" key="8">
    <source>
        <dbReference type="SAM" id="Phobius"/>
    </source>
</evidence>
<dbReference type="EMBL" id="JBBIAA010000041">
    <property type="protein sequence ID" value="MEJ5946930.1"/>
    <property type="molecule type" value="Genomic_DNA"/>
</dbReference>
<feature type="compositionally biased region" description="Basic and acidic residues" evidence="7">
    <location>
        <begin position="816"/>
        <end position="828"/>
    </location>
</feature>
<keyword evidence="5 8" id="KW-0472">Membrane</keyword>
<proteinExistence type="predicted"/>
<sequence length="828" mass="85001">MAHLLYRLGRSAAALGWRVVVAWVAVLAVAAGAFLAFGGTLVSTFSIPGTETDRVSAQLAQELPGASGATGTVVFRTDDGSAFTAEQRDGVAAALADVGGLDGVSSTVDPFATAEQTAAQTRQLEDAAAQVEDGREQLDAGQQQVDAAAAQLEEAGVPLSASPELSAQQEQLDASRAELEAQAAQVEDGQRLADLASGIRTVSEDGSTALGVVLFTQDQFSLPEEVKSSVVDTLEAADLPGVQVDFSSEIASSTEGILGPGEIIGVVVAGVVLLLMLRAALPAVLPLVTSLAGVGIGVTASLAFSGVVEMASVTPALGVMLGLAVGIDYSLFIINRHRRQLREGVDLRESIGLANGTAGTAVVFAGSTVLLALLALNLTGIGFLGTMGTVGAVCVLVAVLMAVTFTPALLGVVGRRVLDRRTRPRGAHVDRSRPMSTRRAVLGVVLPVLALLVVAVPALSIRLGLPSGAQEAEDTTQYRAYTATADAFGPGQNGPLVVTADLPEPVAEDAELATQVELAEQVASFDDVVAVAPAGVSADRSFFAFQVVPADGPASASTEQLVQDLRALDPTVEGAPGDVAVGVAGAASGNIDISDQLADVLPVYLAVVVGLSLVLLVLVFRSLLVPVLAVGGFVLSLFAALGAVTAVYQWGWLADVLGVTSPGPVLNFAPLLLVGILFGLAMDYQLFLVSGMREAYVHGTPARRAVMAGLRSGRPVVLAAAVIMVSVFGGFVFSHLAAVKPIGFGLATGVLFDAFVVRLVLVPSVMHLVGRGAWWIPSWLDRVLPDVDVEGAALEREHPPAATSRGVGPADGARPAADERERELAGRR</sequence>
<evidence type="ECO:0000256" key="4">
    <source>
        <dbReference type="ARBA" id="ARBA00022989"/>
    </source>
</evidence>
<evidence type="ECO:0000256" key="2">
    <source>
        <dbReference type="ARBA" id="ARBA00022475"/>
    </source>
</evidence>
<dbReference type="PANTHER" id="PTHR33406">
    <property type="entry name" value="MEMBRANE PROTEIN MJ1562-RELATED"/>
    <property type="match status" value="1"/>
</dbReference>
<feature type="domain" description="SSD" evidence="9">
    <location>
        <begin position="287"/>
        <end position="412"/>
    </location>
</feature>
<feature type="region of interest" description="Disordered" evidence="7">
    <location>
        <begin position="795"/>
        <end position="828"/>
    </location>
</feature>
<keyword evidence="3 8" id="KW-0812">Transmembrane</keyword>
<evidence type="ECO:0000259" key="9">
    <source>
        <dbReference type="PROSITE" id="PS50156"/>
    </source>
</evidence>
<feature type="transmembrane region" description="Helical" evidence="8">
    <location>
        <begin position="353"/>
        <end position="378"/>
    </location>
</feature>
<feature type="transmembrane region" description="Helical" evidence="8">
    <location>
        <begin position="257"/>
        <end position="277"/>
    </location>
</feature>
<comment type="caution">
    <text evidence="11">The sequence shown here is derived from an EMBL/GenBank/DDBJ whole genome shotgun (WGS) entry which is preliminary data.</text>
</comment>
<dbReference type="InterPro" id="IPR050545">
    <property type="entry name" value="Mycobact_MmpL"/>
</dbReference>
<dbReference type="Proteomes" id="UP001387100">
    <property type="component" value="Unassembled WGS sequence"/>
</dbReference>
<feature type="transmembrane region" description="Helical" evidence="8">
    <location>
        <begin position="284"/>
        <end position="304"/>
    </location>
</feature>
<feature type="transmembrane region" description="Helical" evidence="8">
    <location>
        <begin position="716"/>
        <end position="736"/>
    </location>
</feature>
<dbReference type="PANTHER" id="PTHR33406:SF13">
    <property type="entry name" value="MEMBRANE PROTEIN YDFJ"/>
    <property type="match status" value="1"/>
</dbReference>
<gene>
    <name evidence="10" type="ORF">WDZ17_16670</name>
    <name evidence="11" type="ORF">WDZ17_16685</name>
</gene>
<name>A0ABU8RPH0_9ACTN</name>
<evidence type="ECO:0000313" key="11">
    <source>
        <dbReference type="EMBL" id="MEJ5946933.1"/>
    </source>
</evidence>
<dbReference type="Pfam" id="PF03176">
    <property type="entry name" value="MMPL"/>
    <property type="match status" value="2"/>
</dbReference>
<keyword evidence="4 8" id="KW-1133">Transmembrane helix</keyword>
<protein>
    <submittedName>
        <fullName evidence="11">MMPL family transporter</fullName>
    </submittedName>
</protein>
<evidence type="ECO:0000256" key="7">
    <source>
        <dbReference type="SAM" id="MobiDB-lite"/>
    </source>
</evidence>
<organism evidence="11 12">
    <name type="scientific">Pseudokineococcus basanitobsidens</name>
    <dbReference type="NCBI Taxonomy" id="1926649"/>
    <lineage>
        <taxon>Bacteria</taxon>
        <taxon>Bacillati</taxon>
        <taxon>Actinomycetota</taxon>
        <taxon>Actinomycetes</taxon>
        <taxon>Kineosporiales</taxon>
        <taxon>Kineosporiaceae</taxon>
        <taxon>Pseudokineococcus</taxon>
    </lineage>
</organism>
<feature type="transmembrane region" description="Helical" evidence="8">
    <location>
        <begin position="742"/>
        <end position="761"/>
    </location>
</feature>
<comment type="subcellular location">
    <subcellularLocation>
        <location evidence="1">Cell membrane</location>
        <topology evidence="1">Multi-pass membrane protein</topology>
    </subcellularLocation>
</comment>
<keyword evidence="6" id="KW-0175">Coiled coil</keyword>
<feature type="transmembrane region" description="Helical" evidence="8">
    <location>
        <begin position="12"/>
        <end position="37"/>
    </location>
</feature>
<evidence type="ECO:0000256" key="1">
    <source>
        <dbReference type="ARBA" id="ARBA00004651"/>
    </source>
</evidence>
<feature type="transmembrane region" description="Helical" evidence="8">
    <location>
        <begin position="440"/>
        <end position="461"/>
    </location>
</feature>
<reference evidence="11" key="2">
    <citation type="submission" date="2024-03" db="EMBL/GenBank/DDBJ databases">
        <authorList>
            <person name="Li F."/>
        </authorList>
    </citation>
    <scope>NUCLEOTIDE SEQUENCE</scope>
    <source>
        <strain evidence="11">DSM 103726</strain>
    </source>
</reference>
<feature type="transmembrane region" description="Helical" evidence="8">
    <location>
        <begin position="310"/>
        <end position="332"/>
    </location>
</feature>
<feature type="transmembrane region" description="Helical" evidence="8">
    <location>
        <begin position="601"/>
        <end position="620"/>
    </location>
</feature>